<dbReference type="InterPro" id="IPR011257">
    <property type="entry name" value="DNA_glycosylase"/>
</dbReference>
<name>A0A1J4NBG8_9ACTN</name>
<proteinExistence type="predicted"/>
<dbReference type="PANTHER" id="PTHR43003">
    <property type="entry name" value="DNA-3-METHYLADENINE GLYCOSYLASE"/>
    <property type="match status" value="1"/>
</dbReference>
<dbReference type="OrthoDB" id="5501430at2"/>
<dbReference type="GO" id="GO:0043916">
    <property type="term" value="F:DNA-7-methylguanine glycosylase activity"/>
    <property type="evidence" value="ECO:0007669"/>
    <property type="project" value="TreeGrafter"/>
</dbReference>
<dbReference type="Gene3D" id="1.10.340.30">
    <property type="entry name" value="Hypothetical protein, domain 2"/>
    <property type="match status" value="1"/>
</dbReference>
<dbReference type="STRING" id="1844.UG56_000855"/>
<protein>
    <submittedName>
        <fullName evidence="3">3-methyladenine DNA glycosylase</fullName>
    </submittedName>
</protein>
<dbReference type="SUPFAM" id="SSF48150">
    <property type="entry name" value="DNA-glycosylase"/>
    <property type="match status" value="1"/>
</dbReference>
<dbReference type="Proteomes" id="UP000033772">
    <property type="component" value="Unassembled WGS sequence"/>
</dbReference>
<dbReference type="InterPro" id="IPR051912">
    <property type="entry name" value="Alkylbase_DNA_Glycosylase/TA"/>
</dbReference>
<keyword evidence="4" id="KW-1185">Reference proteome</keyword>
<evidence type="ECO:0000313" key="4">
    <source>
        <dbReference type="Proteomes" id="UP000033772"/>
    </source>
</evidence>
<dbReference type="PANTHER" id="PTHR43003:SF6">
    <property type="entry name" value="DNA GLYCOSYLASE"/>
    <property type="match status" value="1"/>
</dbReference>
<reference evidence="3" key="1">
    <citation type="submission" date="2016-10" db="EMBL/GenBank/DDBJ databases">
        <title>Draft Genome Sequence of Nocardioides luteus Strain BAFB, an Alkane-Degrading Bacterium Isolated from JP-7 Polluted Soil.</title>
        <authorList>
            <person name="Brown L."/>
            <person name="Ruiz O.N."/>
            <person name="Gunasekera T."/>
        </authorList>
    </citation>
    <scope>NUCLEOTIDE SEQUENCE [LARGE SCALE GENOMIC DNA]</scope>
    <source>
        <strain evidence="3">BAFB</strain>
    </source>
</reference>
<dbReference type="GO" id="GO:0032131">
    <property type="term" value="F:alkylated DNA binding"/>
    <property type="evidence" value="ECO:0007669"/>
    <property type="project" value="TreeGrafter"/>
</dbReference>
<dbReference type="GO" id="GO:0005737">
    <property type="term" value="C:cytoplasm"/>
    <property type="evidence" value="ECO:0007669"/>
    <property type="project" value="TreeGrafter"/>
</dbReference>
<dbReference type="RefSeq" id="WP_045549366.1">
    <property type="nucleotide sequence ID" value="NZ_JZDQ02000001.1"/>
</dbReference>
<comment type="caution">
    <text evidence="3">The sequence shown here is derived from an EMBL/GenBank/DDBJ whole genome shotgun (WGS) entry which is preliminary data.</text>
</comment>
<gene>
    <name evidence="3" type="ORF">UG56_000855</name>
</gene>
<evidence type="ECO:0000256" key="1">
    <source>
        <dbReference type="ARBA" id="ARBA00022763"/>
    </source>
</evidence>
<dbReference type="GO" id="GO:0032993">
    <property type="term" value="C:protein-DNA complex"/>
    <property type="evidence" value="ECO:0007669"/>
    <property type="project" value="TreeGrafter"/>
</dbReference>
<keyword evidence="1" id="KW-0227">DNA damage</keyword>
<dbReference type="GO" id="GO:0006285">
    <property type="term" value="P:base-excision repair, AP site formation"/>
    <property type="evidence" value="ECO:0007669"/>
    <property type="project" value="TreeGrafter"/>
</dbReference>
<evidence type="ECO:0000256" key="2">
    <source>
        <dbReference type="ARBA" id="ARBA00023204"/>
    </source>
</evidence>
<dbReference type="GO" id="GO:0008725">
    <property type="term" value="F:DNA-3-methyladenine glycosylase activity"/>
    <property type="evidence" value="ECO:0007669"/>
    <property type="project" value="TreeGrafter"/>
</dbReference>
<keyword evidence="2" id="KW-0234">DNA repair</keyword>
<organism evidence="3 4">
    <name type="scientific">Nocardioides luteus</name>
    <dbReference type="NCBI Taxonomy" id="1844"/>
    <lineage>
        <taxon>Bacteria</taxon>
        <taxon>Bacillati</taxon>
        <taxon>Actinomycetota</taxon>
        <taxon>Actinomycetes</taxon>
        <taxon>Propionibacteriales</taxon>
        <taxon>Nocardioidaceae</taxon>
        <taxon>Nocardioides</taxon>
    </lineage>
</organism>
<evidence type="ECO:0000313" key="3">
    <source>
        <dbReference type="EMBL" id="OIJ28813.1"/>
    </source>
</evidence>
<dbReference type="AlphaFoldDB" id="A0A1J4NBG8"/>
<sequence>MSAQRTVRPGYAVGLASMLRPLRRGLGDPTYKILGDDHWRAVRTPHGPATLRLRQRDTEVESEAWGEGAEWALEQLPALLGAEDRPEEFRTDDPLLATLLERFEVPRFGRTGLMMEALVPSIIEQKVTNNEAFRGFGNLVRRFGEVAPGPGADHGLRLQPSPETLRTIPSWDWLRLPVDPARSKAVLHAARVATAVERTASLPGDEVERRLTTIPGVGEWTVAEVRQRALGDPDAVSFGDYHLAKDVGWALTNAAWDDERLREYLERFRPHRARVVALIYRGAGKRPRRGPKMSPRTHLPS</sequence>
<dbReference type="GO" id="GO:0006307">
    <property type="term" value="P:DNA alkylation repair"/>
    <property type="evidence" value="ECO:0007669"/>
    <property type="project" value="TreeGrafter"/>
</dbReference>
<accession>A0A1J4NBG8</accession>
<dbReference type="EMBL" id="JZDQ02000001">
    <property type="protein sequence ID" value="OIJ28813.1"/>
    <property type="molecule type" value="Genomic_DNA"/>
</dbReference>